<name>A0A8B8QF27_9MYRT</name>
<keyword evidence="4" id="KW-0106">Calcium</keyword>
<dbReference type="SUPFAM" id="SSF47473">
    <property type="entry name" value="EF-hand"/>
    <property type="match status" value="1"/>
</dbReference>
<dbReference type="CDD" id="cd00051">
    <property type="entry name" value="EFh"/>
    <property type="match status" value="1"/>
</dbReference>
<dbReference type="GeneID" id="115751395"/>
<dbReference type="InterPro" id="IPR011992">
    <property type="entry name" value="EF-hand-dom_pair"/>
</dbReference>
<feature type="domain" description="EF-hand" evidence="5">
    <location>
        <begin position="126"/>
        <end position="160"/>
    </location>
</feature>
<protein>
    <submittedName>
        <fullName evidence="7">Probable calcium-binding protein CML44</fullName>
    </submittedName>
</protein>
<accession>A0A8B8QF27</accession>
<proteinExistence type="predicted"/>
<feature type="domain" description="EF-hand" evidence="5">
    <location>
        <begin position="88"/>
        <end position="123"/>
    </location>
</feature>
<dbReference type="PANTHER" id="PTHR10891">
    <property type="entry name" value="EF-HAND CALCIUM-BINDING DOMAIN CONTAINING PROTEIN"/>
    <property type="match status" value="1"/>
</dbReference>
<organism evidence="6 7">
    <name type="scientific">Rhodamnia argentea</name>
    <dbReference type="NCBI Taxonomy" id="178133"/>
    <lineage>
        <taxon>Eukaryota</taxon>
        <taxon>Viridiplantae</taxon>
        <taxon>Streptophyta</taxon>
        <taxon>Embryophyta</taxon>
        <taxon>Tracheophyta</taxon>
        <taxon>Spermatophyta</taxon>
        <taxon>Magnoliopsida</taxon>
        <taxon>eudicotyledons</taxon>
        <taxon>Gunneridae</taxon>
        <taxon>Pentapetalae</taxon>
        <taxon>rosids</taxon>
        <taxon>malvids</taxon>
        <taxon>Myrtales</taxon>
        <taxon>Myrtaceae</taxon>
        <taxon>Myrtoideae</taxon>
        <taxon>Myrteae</taxon>
        <taxon>Australasian group</taxon>
        <taxon>Rhodamnia</taxon>
    </lineage>
</organism>
<reference evidence="7" key="2">
    <citation type="submission" date="2025-08" db="UniProtKB">
        <authorList>
            <consortium name="RefSeq"/>
        </authorList>
    </citation>
    <scope>IDENTIFICATION</scope>
    <source>
        <tissue evidence="7">Leaf</tissue>
    </source>
</reference>
<evidence type="ECO:0000259" key="5">
    <source>
        <dbReference type="PROSITE" id="PS50222"/>
    </source>
</evidence>
<dbReference type="KEGG" id="rarg:115751395"/>
<dbReference type="AlphaFoldDB" id="A0A8B8QF27"/>
<dbReference type="Pfam" id="PF00036">
    <property type="entry name" value="EF-hand_1"/>
    <property type="match status" value="1"/>
</dbReference>
<dbReference type="SMART" id="SM00054">
    <property type="entry name" value="EFh"/>
    <property type="match status" value="3"/>
</dbReference>
<feature type="domain" description="EF-hand" evidence="5">
    <location>
        <begin position="4"/>
        <end position="39"/>
    </location>
</feature>
<evidence type="ECO:0000313" key="7">
    <source>
        <dbReference type="RefSeq" id="XP_030545153.1"/>
    </source>
</evidence>
<dbReference type="GO" id="GO:0005509">
    <property type="term" value="F:calcium ion binding"/>
    <property type="evidence" value="ECO:0007669"/>
    <property type="project" value="InterPro"/>
</dbReference>
<evidence type="ECO:0000256" key="4">
    <source>
        <dbReference type="ARBA" id="ARBA00022837"/>
    </source>
</evidence>
<dbReference type="PROSITE" id="PS00018">
    <property type="entry name" value="EF_HAND_1"/>
    <property type="match status" value="3"/>
</dbReference>
<dbReference type="Proteomes" id="UP000827889">
    <property type="component" value="Chromosome 2"/>
</dbReference>
<evidence type="ECO:0000313" key="6">
    <source>
        <dbReference type="Proteomes" id="UP000827889"/>
    </source>
</evidence>
<evidence type="ECO:0000256" key="1">
    <source>
        <dbReference type="ARBA" id="ARBA00003291"/>
    </source>
</evidence>
<dbReference type="Gene3D" id="1.10.238.10">
    <property type="entry name" value="EF-hand"/>
    <property type="match status" value="2"/>
</dbReference>
<keyword evidence="3" id="KW-0677">Repeat</keyword>
<keyword evidence="6" id="KW-1185">Reference proteome</keyword>
<dbReference type="FunFam" id="1.10.238.10:FF:000089">
    <property type="entry name" value="calmodulin-like protein 3"/>
    <property type="match status" value="1"/>
</dbReference>
<dbReference type="InterPro" id="IPR002048">
    <property type="entry name" value="EF_hand_dom"/>
</dbReference>
<comment type="function">
    <text evidence="1">Potential calcium sensor.</text>
</comment>
<dbReference type="RefSeq" id="XP_030545153.1">
    <property type="nucleotide sequence ID" value="XM_030689293.1"/>
</dbReference>
<dbReference type="InterPro" id="IPR039647">
    <property type="entry name" value="EF_hand_pair_protein_CML-like"/>
</dbReference>
<dbReference type="GO" id="GO:0005737">
    <property type="term" value="C:cytoplasm"/>
    <property type="evidence" value="ECO:0007669"/>
    <property type="project" value="UniProtKB-ARBA"/>
</dbReference>
<reference evidence="6" key="1">
    <citation type="submission" date="2025-05" db="UniProtKB">
        <authorList>
            <consortium name="RefSeq"/>
        </authorList>
    </citation>
    <scope>NUCLEOTIDE SEQUENCE [LARGE SCALE GENOMIC DNA]</scope>
</reference>
<evidence type="ECO:0000256" key="3">
    <source>
        <dbReference type="ARBA" id="ARBA00022737"/>
    </source>
</evidence>
<dbReference type="OrthoDB" id="26525at2759"/>
<keyword evidence="2" id="KW-0479">Metal-binding</keyword>
<evidence type="ECO:0000256" key="2">
    <source>
        <dbReference type="ARBA" id="ARBA00022723"/>
    </source>
</evidence>
<sequence length="160" mass="17987">MPRLGTGDLRRIFENLDKNGDGQVSLEELNWLLEKISVHHSVDELELFIGKPSLDFDEFLHFYVSISWEGTTGNGGSESPEGNEGDDDQETDLAEAFKVFDLNNDGFISCDELQSVLSKLGLWNEGSGRDCNSMIRAYDTDSDGRLDFEEFKSMMLITFA</sequence>
<dbReference type="InterPro" id="IPR018247">
    <property type="entry name" value="EF_Hand_1_Ca_BS"/>
</dbReference>
<gene>
    <name evidence="7" type="primary">LOC115751395</name>
</gene>
<dbReference type="PROSITE" id="PS50222">
    <property type="entry name" value="EF_HAND_2"/>
    <property type="match status" value="3"/>
</dbReference>
<dbReference type="Pfam" id="PF13499">
    <property type="entry name" value="EF-hand_7"/>
    <property type="match status" value="1"/>
</dbReference>